<name>A0AAU8TV93_9BACT</name>
<feature type="transmembrane region" description="Helical" evidence="1">
    <location>
        <begin position="721"/>
        <end position="737"/>
    </location>
</feature>
<feature type="transmembrane region" description="Helical" evidence="1">
    <location>
        <begin position="403"/>
        <end position="429"/>
    </location>
</feature>
<dbReference type="KEGG" id="cure:CUREO_0021"/>
<accession>A0AAU8TV93</accession>
<dbReference type="AlphaFoldDB" id="A0AAU8TV93"/>
<dbReference type="InterPro" id="IPR001646">
    <property type="entry name" value="5peptide_repeat"/>
</dbReference>
<dbReference type="EMBL" id="CP012195">
    <property type="protein sequence ID" value="AKT89905.1"/>
    <property type="molecule type" value="Genomic_DNA"/>
</dbReference>
<sequence length="749" mass="89454">MNNKEFEKYIKEELQRDWNFYGFEVKILSNRLIIFSVLNKKLDIQNINLKKFDFKLFNLSKIIFKNFTFINNLKLLNFDNIKYLEFINCIFKQEIKPDFISKINTKFSNCKFETNFIVEDMNCKSICFDNTSFLKLKMKSCNLSYIEFIDIVANELNLNRCSIEKIKMKKASCLINFFKCIFKQYLYYKNYIFKKEVKFKDCIFEKEANFSNTKFNDNVYFNNSIFKDFTDFHECEFEGVANFFGVEFCDLVNFSSTVFKDFNKTIFINLDIDNINLEKIKKSKKLQNLEKDEEKIKLLNGFRDSFRVIKHSLSSVNNSLESSKFHKLELYVKEIELELKSNLDFKNHFSTTTKKSKTKDYNLFKQEKINWKRLIHLFLTILFIVIFYFTLDVKVTDEFLIKDIYFIVVLETIIILSCAVCFVCLIKILKFFIKILKYIFKILMKTLESCYYNLLYRKNIADYSLYLIKRTINKTYITINNKTKKYINFTDFIDTSKLKLYRITSEHHTNFTKILNFTILMVAIFGMSCYFMIFFINKFDFDISFIVLNMIFVSLFFYIIMKVGDNFYTILLLFTCLIINLSIFLTKNEYLFFILFYISLVSFGFCCFICKNNLVICLTRYIAYSIFFMILVSKPTLIIPALNLNSFNESRYLEKYLKSDISTVEINKFLDKNDTSIKNEILNKKIILENYNLLKNYEKDLPKNLQNAIKKDEILSSSFKSINFIYSIILGLCLYSLQKTARRNSIVPN</sequence>
<reference evidence="2 3" key="1">
    <citation type="journal article" date="2015" name="Genome Announc.">
        <title>Complete Genome Sequence of the Campylobacter ureolyticus Clinical Isolate RIGS 9880.</title>
        <authorList>
            <person name="Miller W.G."/>
            <person name="Yee E."/>
            <person name="On S.L."/>
            <person name="Andersen L.P."/>
            <person name="Bono J.L."/>
        </authorList>
    </citation>
    <scope>NUCLEOTIDE SEQUENCE [LARGE SCALE GENOMIC DNA]</scope>
    <source>
        <strain evidence="2 3">RIGS 9880</strain>
    </source>
</reference>
<keyword evidence="1" id="KW-1133">Transmembrane helix</keyword>
<dbReference type="Proteomes" id="UP000063971">
    <property type="component" value="Chromosome"/>
</dbReference>
<keyword evidence="1" id="KW-0472">Membrane</keyword>
<protein>
    <submittedName>
        <fullName evidence="2">Membrane protein</fullName>
    </submittedName>
</protein>
<organism evidence="2 3">
    <name type="scientific">Campylobacter ureolyticus RIGS 9880</name>
    <dbReference type="NCBI Taxonomy" id="1032069"/>
    <lineage>
        <taxon>Bacteria</taxon>
        <taxon>Pseudomonadati</taxon>
        <taxon>Campylobacterota</taxon>
        <taxon>Epsilonproteobacteria</taxon>
        <taxon>Campylobacterales</taxon>
        <taxon>Campylobacteraceae</taxon>
        <taxon>Campylobacter</taxon>
    </lineage>
</organism>
<dbReference type="RefSeq" id="WP_050333268.1">
    <property type="nucleotide sequence ID" value="NZ_CP012195.1"/>
</dbReference>
<feature type="transmembrane region" description="Helical" evidence="1">
    <location>
        <begin position="590"/>
        <end position="609"/>
    </location>
</feature>
<evidence type="ECO:0000256" key="1">
    <source>
        <dbReference type="SAM" id="Phobius"/>
    </source>
</evidence>
<feature type="transmembrane region" description="Helical" evidence="1">
    <location>
        <begin position="543"/>
        <end position="560"/>
    </location>
</feature>
<proteinExistence type="predicted"/>
<evidence type="ECO:0000313" key="3">
    <source>
        <dbReference type="Proteomes" id="UP000063971"/>
    </source>
</evidence>
<feature type="transmembrane region" description="Helical" evidence="1">
    <location>
        <begin position="621"/>
        <end position="642"/>
    </location>
</feature>
<dbReference type="Gene3D" id="2.160.20.80">
    <property type="entry name" value="E3 ubiquitin-protein ligase SopA"/>
    <property type="match status" value="1"/>
</dbReference>
<keyword evidence="1" id="KW-0812">Transmembrane</keyword>
<feature type="transmembrane region" description="Helical" evidence="1">
    <location>
        <begin position="514"/>
        <end position="537"/>
    </location>
</feature>
<evidence type="ECO:0000313" key="2">
    <source>
        <dbReference type="EMBL" id="AKT89905.1"/>
    </source>
</evidence>
<dbReference type="Pfam" id="PF13576">
    <property type="entry name" value="Pentapeptide_3"/>
    <property type="match status" value="1"/>
</dbReference>
<feature type="transmembrane region" description="Helical" evidence="1">
    <location>
        <begin position="567"/>
        <end position="584"/>
    </location>
</feature>
<gene>
    <name evidence="2" type="ORF">CUREO_0021</name>
</gene>
<feature type="transmembrane region" description="Helical" evidence="1">
    <location>
        <begin position="374"/>
        <end position="391"/>
    </location>
</feature>